<comment type="caution">
    <text evidence="2">The sequence shown here is derived from an EMBL/GenBank/DDBJ whole genome shotgun (WGS) entry which is preliminary data.</text>
</comment>
<feature type="domain" description="Subtilisin-like protease fibronectin type-III" evidence="1">
    <location>
        <begin position="33"/>
        <end position="91"/>
    </location>
</feature>
<dbReference type="AlphaFoldDB" id="A0A498JJ76"/>
<protein>
    <recommendedName>
        <fullName evidence="1">Subtilisin-like protease fibronectin type-III domain-containing protein</fullName>
    </recommendedName>
</protein>
<accession>A0A498JJ76</accession>
<evidence type="ECO:0000313" key="2">
    <source>
        <dbReference type="EMBL" id="RXH94947.1"/>
    </source>
</evidence>
<sequence length="92" mass="10014">MNEERRPRVQEGQVGQVVKDAGAIGLILAFTAANAERMSVLTLQTTVADVGSAVSNYHTIVSQSRGAYVKVEPQTFNFTRANEKLSHKITLP</sequence>
<gene>
    <name evidence="2" type="ORF">DVH24_024631</name>
</gene>
<proteinExistence type="predicted"/>
<reference evidence="2 3" key="1">
    <citation type="submission" date="2018-10" db="EMBL/GenBank/DDBJ databases">
        <title>A high-quality apple genome assembly.</title>
        <authorList>
            <person name="Hu J."/>
        </authorList>
    </citation>
    <scope>NUCLEOTIDE SEQUENCE [LARGE SCALE GENOMIC DNA]</scope>
    <source>
        <strain evidence="3">cv. HFTH1</strain>
        <tissue evidence="2">Young leaf</tissue>
    </source>
</reference>
<dbReference type="Proteomes" id="UP000290289">
    <property type="component" value="Chromosome 7"/>
</dbReference>
<evidence type="ECO:0000313" key="3">
    <source>
        <dbReference type="Proteomes" id="UP000290289"/>
    </source>
</evidence>
<organism evidence="2 3">
    <name type="scientific">Malus domestica</name>
    <name type="common">Apple</name>
    <name type="synonym">Pyrus malus</name>
    <dbReference type="NCBI Taxonomy" id="3750"/>
    <lineage>
        <taxon>Eukaryota</taxon>
        <taxon>Viridiplantae</taxon>
        <taxon>Streptophyta</taxon>
        <taxon>Embryophyta</taxon>
        <taxon>Tracheophyta</taxon>
        <taxon>Spermatophyta</taxon>
        <taxon>Magnoliopsida</taxon>
        <taxon>eudicotyledons</taxon>
        <taxon>Gunneridae</taxon>
        <taxon>Pentapetalae</taxon>
        <taxon>rosids</taxon>
        <taxon>fabids</taxon>
        <taxon>Rosales</taxon>
        <taxon>Rosaceae</taxon>
        <taxon>Amygdaloideae</taxon>
        <taxon>Maleae</taxon>
        <taxon>Malus</taxon>
    </lineage>
</organism>
<dbReference type="EMBL" id="RDQH01000333">
    <property type="protein sequence ID" value="RXH94947.1"/>
    <property type="molecule type" value="Genomic_DNA"/>
</dbReference>
<dbReference type="InterPro" id="IPR041469">
    <property type="entry name" value="Subtilisin-like_FN3"/>
</dbReference>
<dbReference type="Pfam" id="PF17766">
    <property type="entry name" value="fn3_6"/>
    <property type="match status" value="1"/>
</dbReference>
<keyword evidence="3" id="KW-1185">Reference proteome</keyword>
<dbReference type="Gene3D" id="2.60.40.2310">
    <property type="match status" value="1"/>
</dbReference>
<evidence type="ECO:0000259" key="1">
    <source>
        <dbReference type="Pfam" id="PF17766"/>
    </source>
</evidence>
<name>A0A498JJ76_MALDO</name>